<sequence length="133" mass="14996">MFMLFMLGVLMLMLGSDFLSMIFLYFMTVIYCVLSSTIGGGGISPYLFMLLFSGGMLIFLLFCSLLYNNKVYFNSVYVMLGLVLPMFLLGNLSPLHIPILSYSFNFQPLQLLIIPSILLFIMSIGNIEVALRN</sequence>
<geneLocation type="mitochondrion" evidence="2"/>
<feature type="transmembrane region" description="Helical" evidence="1">
    <location>
        <begin position="7"/>
        <end position="34"/>
    </location>
</feature>
<organism evidence="2">
    <name type="scientific">Salpa fusiformis</name>
    <dbReference type="NCBI Taxonomy" id="942554"/>
    <lineage>
        <taxon>Eukaryota</taxon>
        <taxon>Metazoa</taxon>
        <taxon>Chordata</taxon>
        <taxon>Tunicata</taxon>
        <taxon>Thaliacea</taxon>
        <taxon>Salpida</taxon>
        <taxon>Salpidae</taxon>
        <taxon>Salpa</taxon>
    </lineage>
</organism>
<gene>
    <name evidence="2" type="primary">nad6</name>
</gene>
<evidence type="ECO:0000313" key="2">
    <source>
        <dbReference type="EMBL" id="BBB04283.1"/>
    </source>
</evidence>
<dbReference type="EMBL" id="LC333181">
    <property type="protein sequence ID" value="BBB04283.1"/>
    <property type="molecule type" value="Genomic_DNA"/>
</dbReference>
<keyword evidence="1" id="KW-1133">Transmembrane helix</keyword>
<dbReference type="AlphaFoldDB" id="A0A2Z5U2X6"/>
<feature type="transmembrane region" description="Helical" evidence="1">
    <location>
        <begin position="46"/>
        <end position="67"/>
    </location>
</feature>
<feature type="transmembrane region" description="Helical" evidence="1">
    <location>
        <begin position="76"/>
        <end position="97"/>
    </location>
</feature>
<keyword evidence="1" id="KW-0472">Membrane</keyword>
<name>A0A2Z5U2X6_9UROC</name>
<protein>
    <submittedName>
        <fullName evidence="2">NADH dehydrogenase subunit 6</fullName>
    </submittedName>
</protein>
<accession>A0A2Z5U2X6</accession>
<reference evidence="2" key="1">
    <citation type="journal article" date="2018" name="Heredity">
        <title>nrDNA:mtDNA copy number ratios as a comparative metric for evolutionary and conservation genetics.</title>
        <authorList>
            <person name="Goodall-Copestake W.P."/>
        </authorList>
    </citation>
    <scope>NUCLEOTIDE SEQUENCE</scope>
    <source>
        <strain evidence="2">E46_1</strain>
        <tissue evidence="2">Muscle</tissue>
    </source>
</reference>
<proteinExistence type="predicted"/>
<keyword evidence="1" id="KW-0812">Transmembrane</keyword>
<feature type="transmembrane region" description="Helical" evidence="1">
    <location>
        <begin position="109"/>
        <end position="131"/>
    </location>
</feature>
<evidence type="ECO:0000256" key="1">
    <source>
        <dbReference type="SAM" id="Phobius"/>
    </source>
</evidence>
<keyword evidence="2" id="KW-0496">Mitochondrion</keyword>